<dbReference type="EMBL" id="VJMJ01000017">
    <property type="protein sequence ID" value="KAF0743338.1"/>
    <property type="molecule type" value="Genomic_DNA"/>
</dbReference>
<dbReference type="Proteomes" id="UP000481153">
    <property type="component" value="Unassembled WGS sequence"/>
</dbReference>
<accession>A0A6G0XRX5</accession>
<gene>
    <name evidence="2" type="ORF">Ae201684_001815</name>
</gene>
<dbReference type="Gene3D" id="3.30.420.10">
    <property type="entry name" value="Ribonuclease H-like superfamily/Ribonuclease H"/>
    <property type="match status" value="1"/>
</dbReference>
<dbReference type="GO" id="GO:0003676">
    <property type="term" value="F:nucleic acid binding"/>
    <property type="evidence" value="ECO:0007669"/>
    <property type="project" value="InterPro"/>
</dbReference>
<evidence type="ECO:0000313" key="2">
    <source>
        <dbReference type="EMBL" id="KAF0743338.1"/>
    </source>
</evidence>
<sequence length="319" mass="36989">MLGQVQLSTFAYRPQANGTAERAIQTLTRSIKAYMSDPQQRDWDQYASRLALAINTVPSATRGETPFFLMHGWDLFTTLTASLPLPEAHEDPDARQWRLAILDQHAHAQKATREQLKAAVRGRAEAHNGRTSPAVEERIRVGDKVWMYIDQVKPGVKKKLAHLWHGPFRVGQRVTNYSSVLEMQGRRKQKNHRQRSEVHDSRLKLYRTYTPRPADVLDTQPPVDFDEEMYLPEDSFEPGEPFMEIFGVRDIRYTRSKEFEVQTEKNGPWSWIAASLLPASELLRSFEKDWLRVSRLGMMVDDDMNFEEDEIVEEKQDEC</sequence>
<dbReference type="PROSITE" id="PS50994">
    <property type="entry name" value="INTEGRASE"/>
    <property type="match status" value="1"/>
</dbReference>
<evidence type="ECO:0000259" key="1">
    <source>
        <dbReference type="PROSITE" id="PS50994"/>
    </source>
</evidence>
<dbReference type="PANTHER" id="PTHR37984">
    <property type="entry name" value="PROTEIN CBG26694"/>
    <property type="match status" value="1"/>
</dbReference>
<dbReference type="SUPFAM" id="SSF53098">
    <property type="entry name" value="Ribonuclease H-like"/>
    <property type="match status" value="1"/>
</dbReference>
<dbReference type="InterPro" id="IPR001584">
    <property type="entry name" value="Integrase_cat-core"/>
</dbReference>
<dbReference type="VEuPathDB" id="FungiDB:AeMF1_020287"/>
<dbReference type="InterPro" id="IPR050951">
    <property type="entry name" value="Retrovirus_Pol_polyprotein"/>
</dbReference>
<organism evidence="2 3">
    <name type="scientific">Aphanomyces euteiches</name>
    <dbReference type="NCBI Taxonomy" id="100861"/>
    <lineage>
        <taxon>Eukaryota</taxon>
        <taxon>Sar</taxon>
        <taxon>Stramenopiles</taxon>
        <taxon>Oomycota</taxon>
        <taxon>Saprolegniomycetes</taxon>
        <taxon>Saprolegniales</taxon>
        <taxon>Verrucalvaceae</taxon>
        <taxon>Aphanomyces</taxon>
    </lineage>
</organism>
<dbReference type="GO" id="GO:0015074">
    <property type="term" value="P:DNA integration"/>
    <property type="evidence" value="ECO:0007669"/>
    <property type="project" value="InterPro"/>
</dbReference>
<protein>
    <recommendedName>
        <fullName evidence="1">Integrase catalytic domain-containing protein</fullName>
    </recommendedName>
</protein>
<feature type="domain" description="Integrase catalytic" evidence="1">
    <location>
        <begin position="1"/>
        <end position="74"/>
    </location>
</feature>
<comment type="caution">
    <text evidence="2">The sequence shown here is derived from an EMBL/GenBank/DDBJ whole genome shotgun (WGS) entry which is preliminary data.</text>
</comment>
<dbReference type="PANTHER" id="PTHR37984:SF5">
    <property type="entry name" value="PROTEIN NYNRIN-LIKE"/>
    <property type="match status" value="1"/>
</dbReference>
<dbReference type="InterPro" id="IPR036397">
    <property type="entry name" value="RNaseH_sf"/>
</dbReference>
<proteinExistence type="predicted"/>
<name>A0A6G0XRX5_9STRA</name>
<reference evidence="2 3" key="1">
    <citation type="submission" date="2019-07" db="EMBL/GenBank/DDBJ databases">
        <title>Genomics analysis of Aphanomyces spp. identifies a new class of oomycete effector associated with host adaptation.</title>
        <authorList>
            <person name="Gaulin E."/>
        </authorList>
    </citation>
    <scope>NUCLEOTIDE SEQUENCE [LARGE SCALE GENOMIC DNA]</scope>
    <source>
        <strain evidence="2 3">ATCC 201684</strain>
    </source>
</reference>
<evidence type="ECO:0000313" key="3">
    <source>
        <dbReference type="Proteomes" id="UP000481153"/>
    </source>
</evidence>
<dbReference type="AlphaFoldDB" id="A0A6G0XRX5"/>
<dbReference type="InterPro" id="IPR012337">
    <property type="entry name" value="RNaseH-like_sf"/>
</dbReference>
<keyword evidence="3" id="KW-1185">Reference proteome</keyword>